<keyword evidence="5" id="KW-1185">Reference proteome</keyword>
<evidence type="ECO:0000256" key="1">
    <source>
        <dbReference type="ARBA" id="ARBA00023122"/>
    </source>
</evidence>
<dbReference type="RefSeq" id="WP_093323156.1">
    <property type="nucleotide sequence ID" value="NZ_FOAF01000001.1"/>
</dbReference>
<dbReference type="PROSITE" id="PS51371">
    <property type="entry name" value="CBS"/>
    <property type="match status" value="2"/>
</dbReference>
<keyword evidence="1 2" id="KW-0129">CBS domain</keyword>
<dbReference type="InterPro" id="IPR051257">
    <property type="entry name" value="Diverse_CBS-Domain"/>
</dbReference>
<dbReference type="InterPro" id="IPR046342">
    <property type="entry name" value="CBS_dom_sf"/>
</dbReference>
<reference evidence="5" key="1">
    <citation type="submission" date="2016-10" db="EMBL/GenBank/DDBJ databases">
        <authorList>
            <person name="Varghese N."/>
            <person name="Submissions S."/>
        </authorList>
    </citation>
    <scope>NUCLEOTIDE SEQUENCE [LARGE SCALE GENOMIC DNA]</scope>
    <source>
        <strain evidence="5">DSM 18733</strain>
    </source>
</reference>
<dbReference type="Pfam" id="PF00571">
    <property type="entry name" value="CBS"/>
    <property type="match status" value="2"/>
</dbReference>
<name>A0A1H7MQV4_OLID1</name>
<gene>
    <name evidence="4" type="ORF">SAMN05661044_02086</name>
</gene>
<accession>A0A1H7MQV4</accession>
<evidence type="ECO:0000313" key="5">
    <source>
        <dbReference type="Proteomes" id="UP000199421"/>
    </source>
</evidence>
<evidence type="ECO:0000313" key="4">
    <source>
        <dbReference type="EMBL" id="SEL13218.1"/>
    </source>
</evidence>
<dbReference type="Proteomes" id="UP000199421">
    <property type="component" value="Unassembled WGS sequence"/>
</dbReference>
<evidence type="ECO:0000259" key="3">
    <source>
        <dbReference type="PROSITE" id="PS51371"/>
    </source>
</evidence>
<dbReference type="Gene3D" id="3.10.580.10">
    <property type="entry name" value="CBS-domain"/>
    <property type="match status" value="1"/>
</dbReference>
<dbReference type="SUPFAM" id="SSF54631">
    <property type="entry name" value="CBS-domain pair"/>
    <property type="match status" value="1"/>
</dbReference>
<feature type="domain" description="CBS" evidence="3">
    <location>
        <begin position="76"/>
        <end position="131"/>
    </location>
</feature>
<dbReference type="InterPro" id="IPR044725">
    <property type="entry name" value="CBSX3_CBS_dom"/>
</dbReference>
<proteinExistence type="predicted"/>
<dbReference type="CDD" id="cd04623">
    <property type="entry name" value="CBS_pair_bac_euk"/>
    <property type="match status" value="1"/>
</dbReference>
<dbReference type="PANTHER" id="PTHR43080:SF2">
    <property type="entry name" value="CBS DOMAIN-CONTAINING PROTEIN"/>
    <property type="match status" value="1"/>
</dbReference>
<feature type="domain" description="CBS" evidence="3">
    <location>
        <begin position="8"/>
        <end position="67"/>
    </location>
</feature>
<dbReference type="PANTHER" id="PTHR43080">
    <property type="entry name" value="CBS DOMAIN-CONTAINING PROTEIN CBSX3, MITOCHONDRIAL"/>
    <property type="match status" value="1"/>
</dbReference>
<evidence type="ECO:0000256" key="2">
    <source>
        <dbReference type="PROSITE-ProRule" id="PRU00703"/>
    </source>
</evidence>
<dbReference type="SMART" id="SM00116">
    <property type="entry name" value="CBS"/>
    <property type="match status" value="2"/>
</dbReference>
<sequence length="151" mass="17149">MGKVRNILEKKGNTGIFVSPDATVFTALELMFEKNIGALLVLEHEKFIGIFTERDYARKVILRGKSSKKVPVREIMTVDPPTVSTDTSIEDCMWLMTNRFIRHLPIIDNGELMGIISIGDVVKYIIEEQKFIIKNLECYITGSELLDTDKP</sequence>
<organism evidence="4 5">
    <name type="scientific">Olivibacter domesticus</name>
    <name type="common">Pseudosphingobacterium domesticum</name>
    <dbReference type="NCBI Taxonomy" id="407022"/>
    <lineage>
        <taxon>Bacteria</taxon>
        <taxon>Pseudomonadati</taxon>
        <taxon>Bacteroidota</taxon>
        <taxon>Sphingobacteriia</taxon>
        <taxon>Sphingobacteriales</taxon>
        <taxon>Sphingobacteriaceae</taxon>
        <taxon>Olivibacter</taxon>
    </lineage>
</organism>
<dbReference type="STRING" id="407022.SAMN05661044_02086"/>
<dbReference type="InterPro" id="IPR000644">
    <property type="entry name" value="CBS_dom"/>
</dbReference>
<dbReference type="AlphaFoldDB" id="A0A1H7MQV4"/>
<dbReference type="OrthoDB" id="9802114at2"/>
<protein>
    <submittedName>
        <fullName evidence="4">CBS domain-containing protein</fullName>
    </submittedName>
</protein>
<dbReference type="EMBL" id="FOAF01000001">
    <property type="protein sequence ID" value="SEL13218.1"/>
    <property type="molecule type" value="Genomic_DNA"/>
</dbReference>